<sequence>SGGAGGSAAGSVCAQDAEGSHARVEPPQL</sequence>
<name>A0A382M9N7_9ZZZZ</name>
<feature type="region of interest" description="Disordered" evidence="1">
    <location>
        <begin position="1"/>
        <end position="29"/>
    </location>
</feature>
<dbReference type="AlphaFoldDB" id="A0A382M9N7"/>
<feature type="non-terminal residue" evidence="2">
    <location>
        <position position="29"/>
    </location>
</feature>
<protein>
    <submittedName>
        <fullName evidence="2">Uncharacterized protein</fullName>
    </submittedName>
</protein>
<proteinExistence type="predicted"/>
<accession>A0A382M9N7</accession>
<reference evidence="2" key="1">
    <citation type="submission" date="2018-05" db="EMBL/GenBank/DDBJ databases">
        <authorList>
            <person name="Lanie J.A."/>
            <person name="Ng W.-L."/>
            <person name="Kazmierczak K.M."/>
            <person name="Andrzejewski T.M."/>
            <person name="Davidsen T.M."/>
            <person name="Wayne K.J."/>
            <person name="Tettelin H."/>
            <person name="Glass J.I."/>
            <person name="Rusch D."/>
            <person name="Podicherti R."/>
            <person name="Tsui H.-C.T."/>
            <person name="Winkler M.E."/>
        </authorList>
    </citation>
    <scope>NUCLEOTIDE SEQUENCE</scope>
</reference>
<feature type="compositionally biased region" description="Basic and acidic residues" evidence="1">
    <location>
        <begin position="18"/>
        <end position="29"/>
    </location>
</feature>
<feature type="non-terminal residue" evidence="2">
    <location>
        <position position="1"/>
    </location>
</feature>
<dbReference type="EMBL" id="UINC01092192">
    <property type="protein sequence ID" value="SVC45566.1"/>
    <property type="molecule type" value="Genomic_DNA"/>
</dbReference>
<evidence type="ECO:0000313" key="2">
    <source>
        <dbReference type="EMBL" id="SVC45566.1"/>
    </source>
</evidence>
<evidence type="ECO:0000256" key="1">
    <source>
        <dbReference type="SAM" id="MobiDB-lite"/>
    </source>
</evidence>
<organism evidence="2">
    <name type="scientific">marine metagenome</name>
    <dbReference type="NCBI Taxonomy" id="408172"/>
    <lineage>
        <taxon>unclassified sequences</taxon>
        <taxon>metagenomes</taxon>
        <taxon>ecological metagenomes</taxon>
    </lineage>
</organism>
<gene>
    <name evidence="2" type="ORF">METZ01_LOCUS298420</name>
</gene>